<reference evidence="2" key="1">
    <citation type="submission" date="2011-07" db="EMBL/GenBank/DDBJ databases">
        <authorList>
            <consortium name="Caenorhabditis brenneri Sequencing and Analysis Consortium"/>
            <person name="Wilson R.K."/>
        </authorList>
    </citation>
    <scope>NUCLEOTIDE SEQUENCE [LARGE SCALE GENOMIC DNA]</scope>
    <source>
        <strain evidence="2">PB2801</strain>
    </source>
</reference>
<name>G0P348_CAEBE</name>
<gene>
    <name evidence="1" type="ORF">CAEBREN_28788</name>
</gene>
<evidence type="ECO:0000313" key="1">
    <source>
        <dbReference type="EMBL" id="EGT43833.1"/>
    </source>
</evidence>
<dbReference type="HOGENOM" id="CLU_2640285_0_0_1"/>
<dbReference type="EMBL" id="GL380036">
    <property type="protein sequence ID" value="EGT43833.1"/>
    <property type="molecule type" value="Genomic_DNA"/>
</dbReference>
<protein>
    <submittedName>
        <fullName evidence="1">Uncharacterized protein</fullName>
    </submittedName>
</protein>
<dbReference type="AlphaFoldDB" id="G0P348"/>
<keyword evidence="2" id="KW-1185">Reference proteome</keyword>
<proteinExistence type="predicted"/>
<dbReference type="InParanoid" id="G0P348"/>
<evidence type="ECO:0000313" key="2">
    <source>
        <dbReference type="Proteomes" id="UP000008068"/>
    </source>
</evidence>
<accession>G0P348</accession>
<sequence length="77" mass="8817">MSVQLLTLRYTGSQFFGFRKFSMSSFFSWNHLVEPPKELVAITSASISISSIRRWKCFGFNASLNKTLISSCTNLYH</sequence>
<organism evidence="2">
    <name type="scientific">Caenorhabditis brenneri</name>
    <name type="common">Nematode worm</name>
    <dbReference type="NCBI Taxonomy" id="135651"/>
    <lineage>
        <taxon>Eukaryota</taxon>
        <taxon>Metazoa</taxon>
        <taxon>Ecdysozoa</taxon>
        <taxon>Nematoda</taxon>
        <taxon>Chromadorea</taxon>
        <taxon>Rhabditida</taxon>
        <taxon>Rhabditina</taxon>
        <taxon>Rhabditomorpha</taxon>
        <taxon>Rhabditoidea</taxon>
        <taxon>Rhabditidae</taxon>
        <taxon>Peloderinae</taxon>
        <taxon>Caenorhabditis</taxon>
    </lineage>
</organism>
<dbReference type="Proteomes" id="UP000008068">
    <property type="component" value="Unassembled WGS sequence"/>
</dbReference>